<sequence>MAKCVFCKRLYGLETNSNCEHYDPIEDVHIGPDGTTSRS</sequence>
<feature type="non-terminal residue" evidence="1">
    <location>
        <position position="39"/>
    </location>
</feature>
<evidence type="ECO:0000313" key="1">
    <source>
        <dbReference type="EMBL" id="GAF68368.1"/>
    </source>
</evidence>
<dbReference type="EMBL" id="BARS01003777">
    <property type="protein sequence ID" value="GAF68368.1"/>
    <property type="molecule type" value="Genomic_DNA"/>
</dbReference>
<name>X0RHX2_9ZZZZ</name>
<reference evidence="1" key="1">
    <citation type="journal article" date="2014" name="Front. Microbiol.">
        <title>High frequency of phylogenetically diverse reductive dehalogenase-homologous genes in deep subseafloor sedimentary metagenomes.</title>
        <authorList>
            <person name="Kawai M."/>
            <person name="Futagami T."/>
            <person name="Toyoda A."/>
            <person name="Takaki Y."/>
            <person name="Nishi S."/>
            <person name="Hori S."/>
            <person name="Arai W."/>
            <person name="Tsubouchi T."/>
            <person name="Morono Y."/>
            <person name="Uchiyama I."/>
            <person name="Ito T."/>
            <person name="Fujiyama A."/>
            <person name="Inagaki F."/>
            <person name="Takami H."/>
        </authorList>
    </citation>
    <scope>NUCLEOTIDE SEQUENCE</scope>
    <source>
        <strain evidence="1">Expedition CK06-06</strain>
    </source>
</reference>
<proteinExistence type="predicted"/>
<comment type="caution">
    <text evidence="1">The sequence shown here is derived from an EMBL/GenBank/DDBJ whole genome shotgun (WGS) entry which is preliminary data.</text>
</comment>
<accession>X0RHX2</accession>
<dbReference type="AlphaFoldDB" id="X0RHX2"/>
<protein>
    <submittedName>
        <fullName evidence="1">Uncharacterized protein</fullName>
    </submittedName>
</protein>
<gene>
    <name evidence="1" type="ORF">S01H1_07323</name>
</gene>
<organism evidence="1">
    <name type="scientific">marine sediment metagenome</name>
    <dbReference type="NCBI Taxonomy" id="412755"/>
    <lineage>
        <taxon>unclassified sequences</taxon>
        <taxon>metagenomes</taxon>
        <taxon>ecological metagenomes</taxon>
    </lineage>
</organism>